<dbReference type="EMBL" id="MT142821">
    <property type="protein sequence ID" value="QJA89064.1"/>
    <property type="molecule type" value="Genomic_DNA"/>
</dbReference>
<sequence>MERELREQYHQDILYMCDIADYVQWCETNILIMFLPCNNFTNRFKLWVYEKFKIKRSLLR</sequence>
<evidence type="ECO:0000313" key="1">
    <source>
        <dbReference type="EMBL" id="QJA89064.1"/>
    </source>
</evidence>
<organism evidence="1">
    <name type="scientific">viral metagenome</name>
    <dbReference type="NCBI Taxonomy" id="1070528"/>
    <lineage>
        <taxon>unclassified sequences</taxon>
        <taxon>metagenomes</taxon>
        <taxon>organismal metagenomes</taxon>
    </lineage>
</organism>
<dbReference type="AlphaFoldDB" id="A0A6M3L6H2"/>
<proteinExistence type="predicted"/>
<protein>
    <submittedName>
        <fullName evidence="1">Uncharacterized protein</fullName>
    </submittedName>
</protein>
<accession>A0A6M3L6H2</accession>
<gene>
    <name evidence="1" type="ORF">MM415B02612_0001</name>
</gene>
<name>A0A6M3L6H2_9ZZZZ</name>
<reference evidence="1" key="1">
    <citation type="submission" date="2020-03" db="EMBL/GenBank/DDBJ databases">
        <title>The deep terrestrial virosphere.</title>
        <authorList>
            <person name="Holmfeldt K."/>
            <person name="Nilsson E."/>
            <person name="Simone D."/>
            <person name="Lopez-Fernandez M."/>
            <person name="Wu X."/>
            <person name="de Brujin I."/>
            <person name="Lundin D."/>
            <person name="Andersson A."/>
            <person name="Bertilsson S."/>
            <person name="Dopson M."/>
        </authorList>
    </citation>
    <scope>NUCLEOTIDE SEQUENCE</scope>
    <source>
        <strain evidence="1">MM415B02612</strain>
    </source>
</reference>